<dbReference type="AlphaFoldDB" id="A0A438DPK0"/>
<dbReference type="GO" id="GO:0009535">
    <property type="term" value="C:chloroplast thylakoid membrane"/>
    <property type="evidence" value="ECO:0007669"/>
    <property type="project" value="UniProtKB-SubCell"/>
</dbReference>
<dbReference type="InterPro" id="IPR054099">
    <property type="entry name" value="PSII_PsbQ_pln"/>
</dbReference>
<dbReference type="GO" id="GO:0019898">
    <property type="term" value="C:extrinsic component of membrane"/>
    <property type="evidence" value="ECO:0007669"/>
    <property type="project" value="InterPro"/>
</dbReference>
<keyword evidence="6" id="KW-0472">Membrane</keyword>
<sequence>MAHLANLHGASETLPSIFKLRGDLRRTRKRVTIIGFLCKKAEQIQEQSFQATRRSALGLSSIAILGNSGLALLLLRTMDTGSQALYRSQRSITVSFYYRISHLHCLLCFMAHGYSAYSFDHFAATLFLVADIVNKETGTRSFLKKGLYIADVGTKGRMLRLKKYAFDLIALEDLMDKDAWNYFTKYLRLKSTFMYYDFDKLISAVPVDEKQPLTDLANRLFDCVEKLEDAVKIRDISQTESRYKDTKTVLQEVMDRMA</sequence>
<comment type="subcellular location">
    <subcellularLocation>
        <location evidence="1">Plastid</location>
        <location evidence="1">Chloroplast thylakoid membrane</location>
    </subcellularLocation>
</comment>
<dbReference type="SUPFAM" id="SSF101112">
    <property type="entry name" value="Oxygen-evolving enhancer protein 3"/>
    <property type="match status" value="1"/>
</dbReference>
<dbReference type="GO" id="GO:0015979">
    <property type="term" value="P:photosynthesis"/>
    <property type="evidence" value="ECO:0007669"/>
    <property type="project" value="InterPro"/>
</dbReference>
<dbReference type="GO" id="GO:0005509">
    <property type="term" value="F:calcium ion binding"/>
    <property type="evidence" value="ECO:0007669"/>
    <property type="project" value="InterPro"/>
</dbReference>
<dbReference type="Gene3D" id="1.20.120.290">
    <property type="entry name" value="Oxygen-evolving enhancer protein 3 (PsbQ), four-helix up-down bundle"/>
    <property type="match status" value="1"/>
</dbReference>
<protein>
    <submittedName>
        <fullName evidence="8">Photosynthetic NDH subunit of lumenal location 3, chloroplastic</fullName>
    </submittedName>
</protein>
<dbReference type="PANTHER" id="PTHR33399:SF2">
    <property type="entry name" value="PHOTOSYNTHETIC NDH SUBUNIT OF LUMENAL LOCATION 3, CHLOROPLASTIC"/>
    <property type="match status" value="1"/>
</dbReference>
<name>A0A438DPK0_VITVI</name>
<dbReference type="EMBL" id="QGNW01001540">
    <property type="protein sequence ID" value="RVW37371.1"/>
    <property type="molecule type" value="Genomic_DNA"/>
</dbReference>
<dbReference type="FunFam" id="1.20.120.290:FF:000003">
    <property type="entry name" value="Photosynthetic NDH subunit of lumenal location 3, chloroplastic"/>
    <property type="match status" value="1"/>
</dbReference>
<dbReference type="PANTHER" id="PTHR33399">
    <property type="entry name" value="OXYGEN-EVOLVING ENHANCER PROTEIN 3-1, CHLOROPLASTIC"/>
    <property type="match status" value="1"/>
</dbReference>
<evidence type="ECO:0000256" key="7">
    <source>
        <dbReference type="ARBA" id="ARBA00035649"/>
    </source>
</evidence>
<comment type="caution">
    <text evidence="8">The sequence shown here is derived from an EMBL/GenBank/DDBJ whole genome shotgun (WGS) entry which is preliminary data.</text>
</comment>
<evidence type="ECO:0000256" key="4">
    <source>
        <dbReference type="ARBA" id="ARBA00022946"/>
    </source>
</evidence>
<keyword evidence="3" id="KW-0934">Plastid</keyword>
<evidence type="ECO:0000256" key="1">
    <source>
        <dbReference type="ARBA" id="ARBA00004334"/>
    </source>
</evidence>
<evidence type="ECO:0000256" key="3">
    <source>
        <dbReference type="ARBA" id="ARBA00022640"/>
    </source>
</evidence>
<dbReference type="InterPro" id="IPR008797">
    <property type="entry name" value="PSII_PsbQ"/>
</dbReference>
<proteinExistence type="inferred from homology"/>
<keyword evidence="4" id="KW-0809">Transit peptide</keyword>
<evidence type="ECO:0000256" key="5">
    <source>
        <dbReference type="ARBA" id="ARBA00023078"/>
    </source>
</evidence>
<evidence type="ECO:0000256" key="2">
    <source>
        <dbReference type="ARBA" id="ARBA00022528"/>
    </source>
</evidence>
<dbReference type="InterPro" id="IPR023222">
    <property type="entry name" value="PsbQ-like_dom_sf"/>
</dbReference>
<comment type="similarity">
    <text evidence="7">Belongs to the PsbQ family.</text>
</comment>
<evidence type="ECO:0000313" key="8">
    <source>
        <dbReference type="EMBL" id="RVW37371.1"/>
    </source>
</evidence>
<keyword evidence="2" id="KW-0150">Chloroplast</keyword>
<dbReference type="GO" id="GO:0009654">
    <property type="term" value="C:photosystem II oxygen evolving complex"/>
    <property type="evidence" value="ECO:0007669"/>
    <property type="project" value="InterPro"/>
</dbReference>
<reference evidence="8 9" key="1">
    <citation type="journal article" date="2018" name="PLoS Genet.">
        <title>Population sequencing reveals clonal diversity and ancestral inbreeding in the grapevine cultivar Chardonnay.</title>
        <authorList>
            <person name="Roach M.J."/>
            <person name="Johnson D.L."/>
            <person name="Bohlmann J."/>
            <person name="van Vuuren H.J."/>
            <person name="Jones S.J."/>
            <person name="Pretorius I.S."/>
            <person name="Schmidt S.A."/>
            <person name="Borneman A.R."/>
        </authorList>
    </citation>
    <scope>NUCLEOTIDE SEQUENCE [LARGE SCALE GENOMIC DNA]</scope>
    <source>
        <strain evidence="9">cv. Chardonnay</strain>
        <tissue evidence="8">Leaf</tissue>
    </source>
</reference>
<dbReference type="Proteomes" id="UP000288805">
    <property type="component" value="Unassembled WGS sequence"/>
</dbReference>
<evidence type="ECO:0000256" key="6">
    <source>
        <dbReference type="ARBA" id="ARBA00023136"/>
    </source>
</evidence>
<gene>
    <name evidence="8" type="primary">PNSL3_1</name>
    <name evidence="8" type="ORF">CK203_087707</name>
</gene>
<dbReference type="Pfam" id="PF05757">
    <property type="entry name" value="PsbQ"/>
    <property type="match status" value="1"/>
</dbReference>
<accession>A0A438DPK0</accession>
<evidence type="ECO:0000313" key="9">
    <source>
        <dbReference type="Proteomes" id="UP000288805"/>
    </source>
</evidence>
<organism evidence="8 9">
    <name type="scientific">Vitis vinifera</name>
    <name type="common">Grape</name>
    <dbReference type="NCBI Taxonomy" id="29760"/>
    <lineage>
        <taxon>Eukaryota</taxon>
        <taxon>Viridiplantae</taxon>
        <taxon>Streptophyta</taxon>
        <taxon>Embryophyta</taxon>
        <taxon>Tracheophyta</taxon>
        <taxon>Spermatophyta</taxon>
        <taxon>Magnoliopsida</taxon>
        <taxon>eudicotyledons</taxon>
        <taxon>Gunneridae</taxon>
        <taxon>Pentapetalae</taxon>
        <taxon>rosids</taxon>
        <taxon>Vitales</taxon>
        <taxon>Vitaceae</taxon>
        <taxon>Viteae</taxon>
        <taxon>Vitis</taxon>
    </lineage>
</organism>
<keyword evidence="5" id="KW-0793">Thylakoid</keyword>